<name>A0A397HBT6_9GLOM</name>
<reference evidence="3 4" key="1">
    <citation type="submission" date="2018-08" db="EMBL/GenBank/DDBJ databases">
        <title>Genome and evolution of the arbuscular mycorrhizal fungus Diversispora epigaea (formerly Glomus versiforme) and its bacterial endosymbionts.</title>
        <authorList>
            <person name="Sun X."/>
            <person name="Fei Z."/>
            <person name="Harrison M."/>
        </authorList>
    </citation>
    <scope>NUCLEOTIDE SEQUENCE [LARGE SCALE GENOMIC DNA]</scope>
    <source>
        <strain evidence="3 4">IT104</strain>
    </source>
</reference>
<dbReference type="Gene3D" id="1.25.40.420">
    <property type="match status" value="1"/>
</dbReference>
<dbReference type="InterPro" id="IPR051481">
    <property type="entry name" value="BTB-POZ/Galectin-3-binding"/>
</dbReference>
<dbReference type="EMBL" id="PQFF01000322">
    <property type="protein sequence ID" value="RHZ60512.1"/>
    <property type="molecule type" value="Genomic_DNA"/>
</dbReference>
<dbReference type="InterPro" id="IPR006571">
    <property type="entry name" value="TLDc_dom"/>
</dbReference>
<dbReference type="PROSITE" id="PS50097">
    <property type="entry name" value="BTB"/>
    <property type="match status" value="1"/>
</dbReference>
<evidence type="ECO:0008006" key="5">
    <source>
        <dbReference type="Google" id="ProtNLM"/>
    </source>
</evidence>
<proteinExistence type="predicted"/>
<evidence type="ECO:0000313" key="3">
    <source>
        <dbReference type="EMBL" id="RHZ60512.1"/>
    </source>
</evidence>
<gene>
    <name evidence="3" type="ORF">Glove_352g58</name>
</gene>
<dbReference type="CDD" id="cd18186">
    <property type="entry name" value="BTB_POZ_ZBTB_KLHL-like"/>
    <property type="match status" value="1"/>
</dbReference>
<accession>A0A397HBT6</accession>
<dbReference type="Proteomes" id="UP000266861">
    <property type="component" value="Unassembled WGS sequence"/>
</dbReference>
<feature type="domain" description="BTB" evidence="1">
    <location>
        <begin position="61"/>
        <end position="130"/>
    </location>
</feature>
<evidence type="ECO:0000313" key="4">
    <source>
        <dbReference type="Proteomes" id="UP000266861"/>
    </source>
</evidence>
<dbReference type="SUPFAM" id="SSF54695">
    <property type="entry name" value="POZ domain"/>
    <property type="match status" value="1"/>
</dbReference>
<dbReference type="InterPro" id="IPR011333">
    <property type="entry name" value="SKP1/BTB/POZ_sf"/>
</dbReference>
<dbReference type="SMART" id="SM00225">
    <property type="entry name" value="BTB"/>
    <property type="match status" value="1"/>
</dbReference>
<comment type="caution">
    <text evidence="3">The sequence shown here is derived from an EMBL/GenBank/DDBJ whole genome shotgun (WGS) entry which is preliminary data.</text>
</comment>
<dbReference type="PANTHER" id="PTHR24410:SF23">
    <property type="entry name" value="BTB DOMAIN-CONTAINING PROTEIN-RELATED"/>
    <property type="match status" value="1"/>
</dbReference>
<dbReference type="Pfam" id="PF00651">
    <property type="entry name" value="BTB"/>
    <property type="match status" value="1"/>
</dbReference>
<sequence>MAFQFFNKLSKDFIESLNDKDNSIVIIVVQNEKSFRANSNLLKCRSPYFHFIESLNDKDNSIVIIVVQNEKSFRANSNLLKCRSPYFRKELERINPDENNIKIINKPNISDGIFDTILKYIYGGIINLETAETKFILDLLMAADEFELEELTKELKSLIEIKSSWLRTHFSLVYNSIFTGNNLKNLEKFCIDIVVKYPNLVFEDFTSIQESVLISILERDDLNLEEIKIWEFIIKWGNAQNSNLPTNLNEWTKENFTTLKTTLQQCLPLIRYFQIPGTDLLKKIKPYKKILDKQLWDDLKQHFIAPDQPVKSIILPPRLISNSTIITNEHMAEISSWIDRNSKTYSLINIPYKFELILRGSINGFEPQTFWDTCLGYSNTVVIMEVKGTGEILGGYNPLTWDIMDSNYYPRNIFNVWEHKLENRMNYWAQTNDSFIFLLKNGNIQNSILSRVKDSQHAIKIVGTDEQRSYGPCFGDNLCMYSSEHDFTLDNECMGDDCGDYEESLRSSNDKFSIVDYEVFKVIKKTQ</sequence>
<dbReference type="InterPro" id="IPR000210">
    <property type="entry name" value="BTB/POZ_dom"/>
</dbReference>
<dbReference type="Gene3D" id="3.30.710.10">
    <property type="entry name" value="Potassium Channel Kv1.1, Chain A"/>
    <property type="match status" value="2"/>
</dbReference>
<protein>
    <recommendedName>
        <fullName evidence="5">BTB domain-containing protein</fullName>
    </recommendedName>
</protein>
<organism evidence="3 4">
    <name type="scientific">Diversispora epigaea</name>
    <dbReference type="NCBI Taxonomy" id="1348612"/>
    <lineage>
        <taxon>Eukaryota</taxon>
        <taxon>Fungi</taxon>
        <taxon>Fungi incertae sedis</taxon>
        <taxon>Mucoromycota</taxon>
        <taxon>Glomeromycotina</taxon>
        <taxon>Glomeromycetes</taxon>
        <taxon>Diversisporales</taxon>
        <taxon>Diversisporaceae</taxon>
        <taxon>Diversispora</taxon>
    </lineage>
</organism>
<dbReference type="AlphaFoldDB" id="A0A397HBT6"/>
<dbReference type="PANTHER" id="PTHR24410">
    <property type="entry name" value="HL07962P-RELATED"/>
    <property type="match status" value="1"/>
</dbReference>
<dbReference type="PROSITE" id="PS51886">
    <property type="entry name" value="TLDC"/>
    <property type="match status" value="1"/>
</dbReference>
<evidence type="ECO:0000259" key="1">
    <source>
        <dbReference type="PROSITE" id="PS50097"/>
    </source>
</evidence>
<evidence type="ECO:0000259" key="2">
    <source>
        <dbReference type="PROSITE" id="PS51886"/>
    </source>
</evidence>
<feature type="domain" description="TLDc" evidence="2">
    <location>
        <begin position="324"/>
        <end position="523"/>
    </location>
</feature>
<keyword evidence="4" id="KW-1185">Reference proteome</keyword>
<dbReference type="Pfam" id="PF07534">
    <property type="entry name" value="TLD"/>
    <property type="match status" value="1"/>
</dbReference>